<feature type="transmembrane region" description="Helical" evidence="1">
    <location>
        <begin position="115"/>
        <end position="134"/>
    </location>
</feature>
<accession>A0A4Y7Q2I8</accession>
<evidence type="ECO:0000313" key="2">
    <source>
        <dbReference type="EMBL" id="TDL21079.1"/>
    </source>
</evidence>
<dbReference type="EMBL" id="ML170183">
    <property type="protein sequence ID" value="TDL21079.1"/>
    <property type="molecule type" value="Genomic_DNA"/>
</dbReference>
<evidence type="ECO:0000313" key="3">
    <source>
        <dbReference type="Proteomes" id="UP000294933"/>
    </source>
</evidence>
<keyword evidence="1" id="KW-1133">Transmembrane helix</keyword>
<keyword evidence="3" id="KW-1185">Reference proteome</keyword>
<proteinExistence type="predicted"/>
<dbReference type="AlphaFoldDB" id="A0A4Y7Q2I8"/>
<feature type="transmembrane region" description="Helical" evidence="1">
    <location>
        <begin position="140"/>
        <end position="164"/>
    </location>
</feature>
<dbReference type="OrthoDB" id="3251775at2759"/>
<keyword evidence="1" id="KW-0472">Membrane</keyword>
<sequence length="208" mass="22958">MQVVLAIRVFAIWQCDRRVAGVLLLGMSSYWIALIFNSVKATIDTRYAPSVLMTALHECYSIASLTGAPIEVKLAFGGLLGIDGMMFFLILHRALITDRTSRIQIINVLLRDGTIYYPVIFVLSIANVVLATGLPFERVVFSISVSNALLAAQSIGASQIILCVREYYFRRHSAPSLSRSIMRFADRLTLVEEFTSRSFSAVGNSAGQ</sequence>
<gene>
    <name evidence="2" type="ORF">BD410DRAFT_314806</name>
</gene>
<reference evidence="2 3" key="1">
    <citation type="submission" date="2018-06" db="EMBL/GenBank/DDBJ databases">
        <title>A transcriptomic atlas of mushroom development highlights an independent origin of complex multicellularity.</title>
        <authorList>
            <consortium name="DOE Joint Genome Institute"/>
            <person name="Krizsan K."/>
            <person name="Almasi E."/>
            <person name="Merenyi Z."/>
            <person name="Sahu N."/>
            <person name="Viragh M."/>
            <person name="Koszo T."/>
            <person name="Mondo S."/>
            <person name="Kiss B."/>
            <person name="Balint B."/>
            <person name="Kues U."/>
            <person name="Barry K."/>
            <person name="Hegedus J.C."/>
            <person name="Henrissat B."/>
            <person name="Johnson J."/>
            <person name="Lipzen A."/>
            <person name="Ohm R."/>
            <person name="Nagy I."/>
            <person name="Pangilinan J."/>
            <person name="Yan J."/>
            <person name="Xiong Y."/>
            <person name="Grigoriev I.V."/>
            <person name="Hibbett D.S."/>
            <person name="Nagy L.G."/>
        </authorList>
    </citation>
    <scope>NUCLEOTIDE SEQUENCE [LARGE SCALE GENOMIC DNA]</scope>
    <source>
        <strain evidence="2 3">SZMC22713</strain>
    </source>
</reference>
<feature type="transmembrane region" description="Helical" evidence="1">
    <location>
        <begin position="74"/>
        <end position="95"/>
    </location>
</feature>
<dbReference type="VEuPathDB" id="FungiDB:BD410DRAFT_314806"/>
<name>A0A4Y7Q2I8_9AGAM</name>
<protein>
    <submittedName>
        <fullName evidence="2">Uncharacterized protein</fullName>
    </submittedName>
</protein>
<organism evidence="2 3">
    <name type="scientific">Rickenella mellea</name>
    <dbReference type="NCBI Taxonomy" id="50990"/>
    <lineage>
        <taxon>Eukaryota</taxon>
        <taxon>Fungi</taxon>
        <taxon>Dikarya</taxon>
        <taxon>Basidiomycota</taxon>
        <taxon>Agaricomycotina</taxon>
        <taxon>Agaricomycetes</taxon>
        <taxon>Hymenochaetales</taxon>
        <taxon>Rickenellaceae</taxon>
        <taxon>Rickenella</taxon>
    </lineage>
</organism>
<dbReference type="Proteomes" id="UP000294933">
    <property type="component" value="Unassembled WGS sequence"/>
</dbReference>
<feature type="transmembrane region" description="Helical" evidence="1">
    <location>
        <begin position="20"/>
        <end position="39"/>
    </location>
</feature>
<evidence type="ECO:0000256" key="1">
    <source>
        <dbReference type="SAM" id="Phobius"/>
    </source>
</evidence>
<keyword evidence="1" id="KW-0812">Transmembrane</keyword>